<evidence type="ECO:0000256" key="5">
    <source>
        <dbReference type="ARBA" id="ARBA00022857"/>
    </source>
</evidence>
<comment type="caution">
    <text evidence="8">Lacks conserved residue(s) required for the propagation of feature annotation.</text>
</comment>
<organism evidence="9 11">
    <name type="scientific">Sellimonas catena</name>
    <dbReference type="NCBI Taxonomy" id="2994035"/>
    <lineage>
        <taxon>Bacteria</taxon>
        <taxon>Bacillati</taxon>
        <taxon>Bacillota</taxon>
        <taxon>Clostridia</taxon>
        <taxon>Lachnospirales</taxon>
        <taxon>Lachnospiraceae</taxon>
        <taxon>Sellimonas</taxon>
    </lineage>
</organism>
<dbReference type="GO" id="GO:0006741">
    <property type="term" value="P:NADP+ biosynthetic process"/>
    <property type="evidence" value="ECO:0007669"/>
    <property type="project" value="UniProtKB-UniRule"/>
</dbReference>
<keyword evidence="6 8" id="KW-0520">NAD</keyword>
<proteinExistence type="inferred from homology"/>
<dbReference type="HAMAP" id="MF_00361">
    <property type="entry name" value="NAD_kinase"/>
    <property type="match status" value="1"/>
</dbReference>
<evidence type="ECO:0000256" key="7">
    <source>
        <dbReference type="ARBA" id="ARBA00047925"/>
    </source>
</evidence>
<dbReference type="Pfam" id="PF20143">
    <property type="entry name" value="NAD_kinase_C"/>
    <property type="match status" value="1"/>
</dbReference>
<dbReference type="GO" id="GO:0051287">
    <property type="term" value="F:NAD binding"/>
    <property type="evidence" value="ECO:0007669"/>
    <property type="project" value="UniProtKB-ARBA"/>
</dbReference>
<keyword evidence="2 8" id="KW-0547">Nucleotide-binding</keyword>
<dbReference type="FunFam" id="2.60.200.30:FF:000009">
    <property type="entry name" value="Poly(P)/ATP NAD kinase"/>
    <property type="match status" value="1"/>
</dbReference>
<keyword evidence="5 8" id="KW-0521">NADP</keyword>
<gene>
    <name evidence="8 9" type="primary">nadK</name>
    <name evidence="9" type="ORF">Selli1_27940</name>
    <name evidence="10" type="ORF">Selli2_08770</name>
</gene>
<evidence type="ECO:0000313" key="11">
    <source>
        <dbReference type="Proteomes" id="UP001145145"/>
    </source>
</evidence>
<dbReference type="InterPro" id="IPR002504">
    <property type="entry name" value="NADK"/>
</dbReference>
<dbReference type="Proteomes" id="UP001145145">
    <property type="component" value="Unassembled WGS sequence"/>
</dbReference>
<reference evidence="10" key="4">
    <citation type="submission" date="2022-11" db="EMBL/GenBank/DDBJ databases">
        <title>Draft genome sequence of Sellimonas catena strain 18CBH55.</title>
        <authorList>
            <person name="Atsushi H."/>
            <person name="Moriya O."/>
            <person name="Mitsuo S."/>
        </authorList>
    </citation>
    <scope>NUCLEOTIDE SEQUENCE</scope>
    <source>
        <strain evidence="10">18CBH55</strain>
    </source>
</reference>
<keyword evidence="8" id="KW-0963">Cytoplasm</keyword>
<dbReference type="SUPFAM" id="SSF111331">
    <property type="entry name" value="NAD kinase/diacylglycerol kinase-like"/>
    <property type="match status" value="1"/>
</dbReference>
<keyword evidence="3 8" id="KW-0418">Kinase</keyword>
<dbReference type="AlphaFoldDB" id="A0A9W6FFA3"/>
<evidence type="ECO:0000256" key="4">
    <source>
        <dbReference type="ARBA" id="ARBA00022840"/>
    </source>
</evidence>
<dbReference type="GO" id="GO:0005737">
    <property type="term" value="C:cytoplasm"/>
    <property type="evidence" value="ECO:0007669"/>
    <property type="project" value="UniProtKB-SubCell"/>
</dbReference>
<dbReference type="RefSeq" id="WP_087167311.1">
    <property type="nucleotide sequence ID" value="NZ_BSBO01000033.1"/>
</dbReference>
<comment type="cofactor">
    <cofactor evidence="8">
        <name>a divalent metal cation</name>
        <dbReference type="ChEBI" id="CHEBI:60240"/>
    </cofactor>
</comment>
<protein>
    <recommendedName>
        <fullName evidence="8">NAD kinase</fullName>
        <ecNumber evidence="8">2.7.1.23</ecNumber>
    </recommendedName>
    <alternativeName>
        <fullName evidence="8">ATP-dependent NAD kinase</fullName>
    </alternativeName>
</protein>
<dbReference type="GO" id="GO:0046872">
    <property type="term" value="F:metal ion binding"/>
    <property type="evidence" value="ECO:0007669"/>
    <property type="project" value="UniProtKB-UniRule"/>
</dbReference>
<dbReference type="GO" id="GO:0003951">
    <property type="term" value="F:NAD+ kinase activity"/>
    <property type="evidence" value="ECO:0007669"/>
    <property type="project" value="UniProtKB-UniRule"/>
</dbReference>
<dbReference type="InterPro" id="IPR016064">
    <property type="entry name" value="NAD/diacylglycerol_kinase_sf"/>
</dbReference>
<keyword evidence="4 8" id="KW-0067">ATP-binding</keyword>
<keyword evidence="1 8" id="KW-0808">Transferase</keyword>
<comment type="similarity">
    <text evidence="8">Belongs to the NAD kinase family.</text>
</comment>
<feature type="binding site" evidence="8">
    <location>
        <position position="154"/>
    </location>
    <ligand>
        <name>NAD(+)</name>
        <dbReference type="ChEBI" id="CHEBI:57540"/>
    </ligand>
</feature>
<feature type="binding site" evidence="8">
    <location>
        <position position="135"/>
    </location>
    <ligand>
        <name>NAD(+)</name>
        <dbReference type="ChEBI" id="CHEBI:57540"/>
    </ligand>
</feature>
<reference evidence="9" key="1">
    <citation type="submission" date="2022-11" db="EMBL/GenBank/DDBJ databases">
        <title>Draft genome sequence of Sellimonas catena strain 12EGH17.</title>
        <authorList>
            <person name="Hisatomi A."/>
            <person name="Ohkuma M."/>
            <person name="Sakamoto M."/>
        </authorList>
    </citation>
    <scope>NUCLEOTIDE SEQUENCE</scope>
    <source>
        <strain evidence="9">12EGH17</strain>
    </source>
</reference>
<evidence type="ECO:0000256" key="3">
    <source>
        <dbReference type="ARBA" id="ARBA00022777"/>
    </source>
</evidence>
<dbReference type="EMBL" id="BSBO01000033">
    <property type="protein sequence ID" value="GLG05620.1"/>
    <property type="molecule type" value="Genomic_DNA"/>
</dbReference>
<dbReference type="PANTHER" id="PTHR20275:SF0">
    <property type="entry name" value="NAD KINASE"/>
    <property type="match status" value="1"/>
</dbReference>
<feature type="binding site" evidence="8">
    <location>
        <begin position="54"/>
        <end position="55"/>
    </location>
    <ligand>
        <name>NAD(+)</name>
        <dbReference type="ChEBI" id="CHEBI:57540"/>
    </ligand>
</feature>
<keyword evidence="11" id="KW-1185">Reference proteome</keyword>
<feature type="active site" description="Proton acceptor" evidence="8">
    <location>
        <position position="54"/>
    </location>
</feature>
<reference evidence="10" key="3">
    <citation type="submission" date="2022-11" db="EMBL/GenBank/DDBJ databases">
        <title>Draft genome sequence of Sellimonas catena strain 18CBH55.</title>
        <authorList>
            <person name="Hisatomi A."/>
            <person name="Ohkuma M."/>
            <person name="Sakamoto M."/>
        </authorList>
    </citation>
    <scope>NUCLEOTIDE SEQUENCE</scope>
    <source>
        <strain evidence="10">18CBH55</strain>
    </source>
</reference>
<evidence type="ECO:0000256" key="2">
    <source>
        <dbReference type="ARBA" id="ARBA00022741"/>
    </source>
</evidence>
<dbReference type="Pfam" id="PF01513">
    <property type="entry name" value="NAD_kinase"/>
    <property type="match status" value="1"/>
</dbReference>
<evidence type="ECO:0000256" key="8">
    <source>
        <dbReference type="HAMAP-Rule" id="MF_00361"/>
    </source>
</evidence>
<feature type="binding site" evidence="8">
    <location>
        <begin position="165"/>
        <end position="170"/>
    </location>
    <ligand>
        <name>NAD(+)</name>
        <dbReference type="ChEBI" id="CHEBI:57540"/>
    </ligand>
</feature>
<dbReference type="GO" id="GO:0005524">
    <property type="term" value="F:ATP binding"/>
    <property type="evidence" value="ECO:0007669"/>
    <property type="project" value="UniProtKB-KW"/>
</dbReference>
<comment type="subcellular location">
    <subcellularLocation>
        <location evidence="8">Cytoplasm</location>
    </subcellularLocation>
</comment>
<accession>A0A9W6FFA3</accession>
<name>A0A9W6FFA3_9FIRM</name>
<feature type="binding site" evidence="8">
    <location>
        <begin position="124"/>
        <end position="125"/>
    </location>
    <ligand>
        <name>NAD(+)</name>
        <dbReference type="ChEBI" id="CHEBI:57540"/>
    </ligand>
</feature>
<evidence type="ECO:0000313" key="10">
    <source>
        <dbReference type="EMBL" id="GLG89450.1"/>
    </source>
</evidence>
<dbReference type="GO" id="GO:0019674">
    <property type="term" value="P:NAD+ metabolic process"/>
    <property type="evidence" value="ECO:0007669"/>
    <property type="project" value="InterPro"/>
</dbReference>
<dbReference type="Proteomes" id="UP001145094">
    <property type="component" value="Unassembled WGS sequence"/>
</dbReference>
<evidence type="ECO:0000313" key="9">
    <source>
        <dbReference type="EMBL" id="GLG05620.1"/>
    </source>
</evidence>
<dbReference type="EC" id="2.7.1.23" evidence="8"/>
<dbReference type="InterPro" id="IPR017437">
    <property type="entry name" value="ATP-NAD_kinase_PpnK-typ_C"/>
</dbReference>
<comment type="caution">
    <text evidence="9">The sequence shown here is derived from an EMBL/GenBank/DDBJ whole genome shotgun (WGS) entry which is preliminary data.</text>
</comment>
<comment type="function">
    <text evidence="8">Involved in the regulation of the intracellular balance of NAD and NADP, and is a key enzyme in the biosynthesis of NADP. Catalyzes specifically the phosphorylation on 2'-hydroxyl of the adenosine moiety of NAD to yield NADP.</text>
</comment>
<dbReference type="PANTHER" id="PTHR20275">
    <property type="entry name" value="NAD KINASE"/>
    <property type="match status" value="1"/>
</dbReference>
<reference evidence="9" key="2">
    <citation type="submission" date="2022-11" db="EMBL/GenBank/DDBJ databases">
        <title>Draft genome sequence of Sellimonas catena strain 12EGH17.</title>
        <authorList>
            <person name="Atsushi H."/>
            <person name="Moriya O."/>
            <person name="Mitsuo S."/>
        </authorList>
    </citation>
    <scope>NUCLEOTIDE SEQUENCE</scope>
    <source>
        <strain evidence="9">12EGH17</strain>
    </source>
</reference>
<dbReference type="Gene3D" id="2.60.200.30">
    <property type="entry name" value="Probable inorganic polyphosphate/atp-NAD kinase, domain 2"/>
    <property type="match status" value="1"/>
</dbReference>
<comment type="catalytic activity">
    <reaction evidence="7 8">
        <text>NAD(+) + ATP = ADP + NADP(+) + H(+)</text>
        <dbReference type="Rhea" id="RHEA:18629"/>
        <dbReference type="ChEBI" id="CHEBI:15378"/>
        <dbReference type="ChEBI" id="CHEBI:30616"/>
        <dbReference type="ChEBI" id="CHEBI:57540"/>
        <dbReference type="ChEBI" id="CHEBI:58349"/>
        <dbReference type="ChEBI" id="CHEBI:456216"/>
        <dbReference type="EC" id="2.7.1.23"/>
    </reaction>
</comment>
<evidence type="ECO:0000256" key="1">
    <source>
        <dbReference type="ARBA" id="ARBA00022679"/>
    </source>
</evidence>
<evidence type="ECO:0000256" key="6">
    <source>
        <dbReference type="ARBA" id="ARBA00023027"/>
    </source>
</evidence>
<dbReference type="Gene3D" id="3.40.50.10330">
    <property type="entry name" value="Probable inorganic polyphosphate/atp-NAD kinase, domain 1"/>
    <property type="match status" value="1"/>
</dbReference>
<dbReference type="InterPro" id="IPR017438">
    <property type="entry name" value="ATP-NAD_kinase_N"/>
</dbReference>
<sequence>MKQIYIITNSGKDEHHRVTKQAVSYLESHGVRCILNREEAEQETIDCALVIGGDGTLILAARELLGRDVPILGVNMGTLGYLTEAEVQNLIPALDRLLAGEYSVENRMMLSGTLKDLRTDTALNDIVVTRSESLHIVRLNLYVNGEYLTSYQADGLIISTPTGSTAYNLSAGGPIVEPTASLILITPICSHSLNNSSIVVSDADLIEVEIGSRRNKEEEEAVVTFDGTDIMRLKTGERVRIRKAKEVTKLIRLSRISFLETLREKMKGN</sequence>
<reference evidence="9 11" key="5">
    <citation type="journal article" date="2023" name="Int. J. Syst. Evol. Microbiol.">
        <title>Sellimonas catena sp. nov., isolated from human faeces.</title>
        <authorList>
            <person name="Hisatomi A."/>
            <person name="Ohkuma M."/>
            <person name="Sakamoto M."/>
        </authorList>
    </citation>
    <scope>NUCLEOTIDE SEQUENCE [LARGE SCALE GENOMIC DNA]</scope>
    <source>
        <strain evidence="9 11">12EGH17</strain>
        <strain evidence="10">18CBH55</strain>
    </source>
</reference>
<dbReference type="EMBL" id="BSCH01000004">
    <property type="protein sequence ID" value="GLG89450.1"/>
    <property type="molecule type" value="Genomic_DNA"/>
</dbReference>